<accession>A0AA38RRI5</accession>
<dbReference type="AlphaFoldDB" id="A0AA38RRI5"/>
<keyword evidence="1" id="KW-0732">Signal</keyword>
<feature type="chain" id="PRO_5041338387" evidence="1">
    <location>
        <begin position="23"/>
        <end position="171"/>
    </location>
</feature>
<reference evidence="2" key="1">
    <citation type="submission" date="2022-07" db="EMBL/GenBank/DDBJ databases">
        <title>Fungi with potential for degradation of polypropylene.</title>
        <authorList>
            <person name="Gostincar C."/>
        </authorList>
    </citation>
    <scope>NUCLEOTIDE SEQUENCE</scope>
    <source>
        <strain evidence="2">EXF-13287</strain>
    </source>
</reference>
<evidence type="ECO:0000313" key="2">
    <source>
        <dbReference type="EMBL" id="KAJ9138986.1"/>
    </source>
</evidence>
<sequence>MRATNFSSLIASVSLCFDAATAKSDCQCIEGFDPDAMPKMNVTSFSAAAHPNGSSIYSFDLDFWPGAGLASCGTIVQGQPGVFASIWGDAYCWNKADGSFVPVYWYWNQSWPDTDYKLRIDSKYLVTANFCYECVETGIHTVSANDFVRSVQSIGYRGRRTFALRPTTTHG</sequence>
<proteinExistence type="predicted"/>
<keyword evidence="3" id="KW-1185">Reference proteome</keyword>
<feature type="signal peptide" evidence="1">
    <location>
        <begin position="1"/>
        <end position="22"/>
    </location>
</feature>
<name>A0AA38RRI5_9PEZI</name>
<comment type="caution">
    <text evidence="2">The sequence shown here is derived from an EMBL/GenBank/DDBJ whole genome shotgun (WGS) entry which is preliminary data.</text>
</comment>
<dbReference type="EMBL" id="JANBVN010000137">
    <property type="protein sequence ID" value="KAJ9138986.1"/>
    <property type="molecule type" value="Genomic_DNA"/>
</dbReference>
<evidence type="ECO:0000313" key="3">
    <source>
        <dbReference type="Proteomes" id="UP001174691"/>
    </source>
</evidence>
<evidence type="ECO:0000256" key="1">
    <source>
        <dbReference type="SAM" id="SignalP"/>
    </source>
</evidence>
<dbReference type="Proteomes" id="UP001174691">
    <property type="component" value="Unassembled WGS sequence"/>
</dbReference>
<protein>
    <submittedName>
        <fullName evidence="2">Uncharacterized protein</fullName>
    </submittedName>
</protein>
<gene>
    <name evidence="2" type="ORF">NKR19_g7634</name>
</gene>
<organism evidence="2 3">
    <name type="scientific">Coniochaeta hoffmannii</name>
    <dbReference type="NCBI Taxonomy" id="91930"/>
    <lineage>
        <taxon>Eukaryota</taxon>
        <taxon>Fungi</taxon>
        <taxon>Dikarya</taxon>
        <taxon>Ascomycota</taxon>
        <taxon>Pezizomycotina</taxon>
        <taxon>Sordariomycetes</taxon>
        <taxon>Sordariomycetidae</taxon>
        <taxon>Coniochaetales</taxon>
        <taxon>Coniochaetaceae</taxon>
        <taxon>Coniochaeta</taxon>
    </lineage>
</organism>